<dbReference type="Proteomes" id="UP000184295">
    <property type="component" value="Unassembled WGS sequence"/>
</dbReference>
<organism evidence="1 2">
    <name type="scientific">Ferrithrix thermotolerans DSM 19514</name>
    <dbReference type="NCBI Taxonomy" id="1121881"/>
    <lineage>
        <taxon>Bacteria</taxon>
        <taxon>Bacillati</taxon>
        <taxon>Actinomycetota</taxon>
        <taxon>Acidimicrobiia</taxon>
        <taxon>Acidimicrobiales</taxon>
        <taxon>Acidimicrobiaceae</taxon>
        <taxon>Ferrithrix</taxon>
    </lineage>
</organism>
<gene>
    <name evidence="1" type="ORF">SAMN02745225_02312</name>
</gene>
<name>A0A1M4YE52_9ACTN</name>
<keyword evidence="2" id="KW-1185">Reference proteome</keyword>
<accession>A0A1M4YE52</accession>
<dbReference type="AlphaFoldDB" id="A0A1M4YE52"/>
<reference evidence="2" key="1">
    <citation type="submission" date="2016-11" db="EMBL/GenBank/DDBJ databases">
        <authorList>
            <person name="Varghese N."/>
            <person name="Submissions S."/>
        </authorList>
    </citation>
    <scope>NUCLEOTIDE SEQUENCE [LARGE SCALE GENOMIC DNA]</scope>
    <source>
        <strain evidence="2">DSM 19514</strain>
    </source>
</reference>
<dbReference type="EMBL" id="FQUL01000065">
    <property type="protein sequence ID" value="SHF03873.1"/>
    <property type="molecule type" value="Genomic_DNA"/>
</dbReference>
<proteinExistence type="predicted"/>
<evidence type="ECO:0000313" key="2">
    <source>
        <dbReference type="Proteomes" id="UP000184295"/>
    </source>
</evidence>
<protein>
    <submittedName>
        <fullName evidence="1">Uncharacterized protein</fullName>
    </submittedName>
</protein>
<sequence>MRDFSWSPRLGLDALISERVDLTGRVGGANKASKSLTLIHAMVAG</sequence>
<evidence type="ECO:0000313" key="1">
    <source>
        <dbReference type="EMBL" id="SHF03873.1"/>
    </source>
</evidence>
<feature type="non-terminal residue" evidence="1">
    <location>
        <position position="45"/>
    </location>
</feature>